<dbReference type="PANTHER" id="PTHR43861">
    <property type="entry name" value="TRANS-ACONITATE 2-METHYLTRANSFERASE-RELATED"/>
    <property type="match status" value="1"/>
</dbReference>
<sequence length="251" mass="29550">MNMKWNAKKYTDKFNIITKYGEDMLDLIDIKNDHMSCIDLGCGDGKLTQKLENMGLKTIGIDESEDQIKQACKLHPNLTFKQDNAVTFKVNPVDVIFSSAVFHWINQDKQQEMIQNIYNNLKDDGQFIFELGGSDNTRQIHEALHISFKKYNLTYENPFYFPSVSEYTQILENAGFKVRYLINFKRPTLFEGEDGMKQWLEMFLSIPFKNIPEDIKDKIIQNTVEILKPQQYNEGNWYLDYERLRIKAIKE</sequence>
<dbReference type="Proteomes" id="UP000217528">
    <property type="component" value="Unassembled WGS sequence"/>
</dbReference>
<dbReference type="EC" id="2.1.1.144" evidence="2"/>
<reference evidence="1 3" key="2">
    <citation type="journal article" date="2017" name="BMC Genomics">
        <title>Genomic analysis of methanogenic archaea reveals a shift towards energy conservation.</title>
        <authorList>
            <person name="Gilmore S.P."/>
            <person name="Henske J.K."/>
            <person name="Sexton J.A."/>
            <person name="Solomon K.V."/>
            <person name="Seppala S."/>
            <person name="Yoo J.I."/>
            <person name="Huyett L.M."/>
            <person name="Pressman A."/>
            <person name="Cogan J.Z."/>
            <person name="Kivenson V."/>
            <person name="Peng X."/>
            <person name="Tan Y."/>
            <person name="Valentine D.L."/>
            <person name="O'Malley M.A."/>
        </authorList>
    </citation>
    <scope>NUCLEOTIDE SEQUENCE [LARGE SCALE GENOMIC DNA]</scope>
    <source>
        <strain evidence="1 3">1R-7</strain>
    </source>
</reference>
<dbReference type="OrthoDB" id="57427at2157"/>
<dbReference type="GO" id="GO:0032259">
    <property type="term" value="P:methylation"/>
    <property type="evidence" value="ECO:0007669"/>
    <property type="project" value="UniProtKB-KW"/>
</dbReference>
<evidence type="ECO:0000313" key="2">
    <source>
        <dbReference type="EMBL" id="PWL09026.1"/>
    </source>
</evidence>
<dbReference type="Pfam" id="PF13489">
    <property type="entry name" value="Methyltransf_23"/>
    <property type="match status" value="1"/>
</dbReference>
<evidence type="ECO:0000313" key="3">
    <source>
        <dbReference type="Proteomes" id="UP000217528"/>
    </source>
</evidence>
<comment type="caution">
    <text evidence="1">The sequence shown here is derived from an EMBL/GenBank/DDBJ whole genome shotgun (WGS) entry which is preliminary data.</text>
</comment>
<dbReference type="GO" id="GO:0030798">
    <property type="term" value="F:trans-aconitate 2-methyltransferase activity"/>
    <property type="evidence" value="ECO:0007669"/>
    <property type="project" value="UniProtKB-EC"/>
</dbReference>
<dbReference type="Proteomes" id="UP000246004">
    <property type="component" value="Unassembled WGS sequence"/>
</dbReference>
<evidence type="ECO:0000313" key="4">
    <source>
        <dbReference type="Proteomes" id="UP000246004"/>
    </source>
</evidence>
<dbReference type="SUPFAM" id="SSF53335">
    <property type="entry name" value="S-adenosyl-L-methionine-dependent methyltransferases"/>
    <property type="match status" value="1"/>
</dbReference>
<dbReference type="InterPro" id="IPR029063">
    <property type="entry name" value="SAM-dependent_MTases_sf"/>
</dbReference>
<keyword evidence="3" id="KW-1185">Reference proteome</keyword>
<dbReference type="EMBL" id="LMVN01000029">
    <property type="protein sequence ID" value="PAV06531.1"/>
    <property type="molecule type" value="Genomic_DNA"/>
</dbReference>
<dbReference type="AlphaFoldDB" id="A0A2A2HAL3"/>
<dbReference type="Gene3D" id="3.40.50.150">
    <property type="entry name" value="Vaccinia Virus protein VP39"/>
    <property type="match status" value="1"/>
</dbReference>
<accession>A0A2A2HAL3</accession>
<name>A0A2A2HAL3_9EURY</name>
<dbReference type="RefSeq" id="WP_095609385.1">
    <property type="nucleotide sequence ID" value="NZ_LMVN01000029.1"/>
</dbReference>
<protein>
    <submittedName>
        <fullName evidence="2">Trans-aconitate 2-methyltransferase</fullName>
        <ecNumber evidence="2">2.1.1.144</ecNumber>
    </submittedName>
</protein>
<keyword evidence="2" id="KW-0808">Transferase</keyword>
<reference evidence="2 4" key="1">
    <citation type="submission" date="2016-04" db="EMBL/GenBank/DDBJ databases">
        <title>Genome sequence of Methanosphaera cuniculi DSM 4103.</title>
        <authorList>
            <person name="Poehlein A."/>
            <person name="Seedorf H."/>
            <person name="Daniel R."/>
        </authorList>
    </citation>
    <scope>NUCLEOTIDE SEQUENCE [LARGE SCALE GENOMIC DNA]</scope>
    <source>
        <strain evidence="2 4">DSM 4103</strain>
    </source>
</reference>
<organism evidence="1 3">
    <name type="scientific">Methanosphaera cuniculi</name>
    <dbReference type="NCBI Taxonomy" id="1077256"/>
    <lineage>
        <taxon>Archaea</taxon>
        <taxon>Methanobacteriati</taxon>
        <taxon>Methanobacteriota</taxon>
        <taxon>Methanomada group</taxon>
        <taxon>Methanobacteria</taxon>
        <taxon>Methanobacteriales</taxon>
        <taxon>Methanobacteriaceae</taxon>
        <taxon>Methanosphaera</taxon>
    </lineage>
</organism>
<proteinExistence type="predicted"/>
<gene>
    <name evidence="2" type="primary">tam_1</name>
    <name evidence="1" type="ORF">ASJ82_04745</name>
    <name evidence="2" type="ORF">MSCUN_00870</name>
</gene>
<keyword evidence="2" id="KW-0489">Methyltransferase</keyword>
<dbReference type="PANTHER" id="PTHR43861:SF1">
    <property type="entry name" value="TRANS-ACONITATE 2-METHYLTRANSFERASE"/>
    <property type="match status" value="1"/>
</dbReference>
<evidence type="ECO:0000313" key="1">
    <source>
        <dbReference type="EMBL" id="PAV06531.1"/>
    </source>
</evidence>
<dbReference type="CDD" id="cd02440">
    <property type="entry name" value="AdoMet_MTases"/>
    <property type="match status" value="1"/>
</dbReference>
<dbReference type="EMBL" id="LWMS01000002">
    <property type="protein sequence ID" value="PWL09026.1"/>
    <property type="molecule type" value="Genomic_DNA"/>
</dbReference>